<dbReference type="EMBL" id="GBRH01259141">
    <property type="protein sequence ID" value="JAD38754.1"/>
    <property type="molecule type" value="Transcribed_RNA"/>
</dbReference>
<proteinExistence type="predicted"/>
<evidence type="ECO:0000313" key="1">
    <source>
        <dbReference type="EMBL" id="JAD38754.1"/>
    </source>
</evidence>
<organism evidence="1">
    <name type="scientific">Arundo donax</name>
    <name type="common">Giant reed</name>
    <name type="synonym">Donax arundinaceus</name>
    <dbReference type="NCBI Taxonomy" id="35708"/>
    <lineage>
        <taxon>Eukaryota</taxon>
        <taxon>Viridiplantae</taxon>
        <taxon>Streptophyta</taxon>
        <taxon>Embryophyta</taxon>
        <taxon>Tracheophyta</taxon>
        <taxon>Spermatophyta</taxon>
        <taxon>Magnoliopsida</taxon>
        <taxon>Liliopsida</taxon>
        <taxon>Poales</taxon>
        <taxon>Poaceae</taxon>
        <taxon>PACMAD clade</taxon>
        <taxon>Arundinoideae</taxon>
        <taxon>Arundineae</taxon>
        <taxon>Arundo</taxon>
    </lineage>
</organism>
<reference evidence="1" key="2">
    <citation type="journal article" date="2015" name="Data Brief">
        <title>Shoot transcriptome of the giant reed, Arundo donax.</title>
        <authorList>
            <person name="Barrero R.A."/>
            <person name="Guerrero F.D."/>
            <person name="Moolhuijzen P."/>
            <person name="Goolsby J.A."/>
            <person name="Tidwell J."/>
            <person name="Bellgard S.E."/>
            <person name="Bellgard M.I."/>
        </authorList>
    </citation>
    <scope>NUCLEOTIDE SEQUENCE</scope>
    <source>
        <tissue evidence="1">Shoot tissue taken approximately 20 cm above the soil surface</tissue>
    </source>
</reference>
<sequence>MFNYLHGFSCLAMKVIIFVQDTCLLVHRYTYSLVLFI</sequence>
<reference evidence="1" key="1">
    <citation type="submission" date="2014-09" db="EMBL/GenBank/DDBJ databases">
        <authorList>
            <person name="Magalhaes I.L.F."/>
            <person name="Oliveira U."/>
            <person name="Santos F.R."/>
            <person name="Vidigal T.H.D.A."/>
            <person name="Brescovit A.D."/>
            <person name="Santos A.J."/>
        </authorList>
    </citation>
    <scope>NUCLEOTIDE SEQUENCE</scope>
    <source>
        <tissue evidence="1">Shoot tissue taken approximately 20 cm above the soil surface</tissue>
    </source>
</reference>
<dbReference type="AlphaFoldDB" id="A0A0A8ZH72"/>
<protein>
    <submittedName>
        <fullName evidence="1">Uncharacterized protein</fullName>
    </submittedName>
</protein>
<accession>A0A0A8ZH72</accession>
<name>A0A0A8ZH72_ARUDO</name>